<feature type="chain" id="PRO_5046799952" description="Phosphate-selective porin O and P" evidence="1">
    <location>
        <begin position="21"/>
        <end position="393"/>
    </location>
</feature>
<keyword evidence="1" id="KW-0732">Signal</keyword>
<accession>A0ABY3M8L3</accession>
<sequence length="393" mass="44769">MKQIILSLGLMLLFTTIVSAQMHKQTDTVSNAYKPLVSADRLKLLEHIDFIANMQYANSTAFENGTYTGSSFAMNQFRLEIKGYVLDSTVFFRFRNRYTRTPTVQSVDKLDSSVDMAFVGFHLSDKLSLAFGKMIADYGGYEFDTNPINIYQYNTIIANADDFLTGAHFAWNAPKNQQFMFQVLNARTKSFSELYDDIPEITEAKFPAAFVGNWRGSFADGLFSTFWSYSYIQETKGKNVQYIALGNQIKLKKTVIQYDFKYMAGQIDRLGVISDLVADDFSSFIAFDTDYIEHWLRVQHSFVPQWNVSLTAMVSDAYWNGNPETISDNHIRTAWGIIPALEYAPFEKLNLKFFIAYVGRKYKYSSDAKANFGLTDSNTGQLLLGFSSPLKFL</sequence>
<evidence type="ECO:0000256" key="1">
    <source>
        <dbReference type="SAM" id="SignalP"/>
    </source>
</evidence>
<dbReference type="Pfam" id="PF07396">
    <property type="entry name" value="Porin_O_P"/>
    <property type="match status" value="1"/>
</dbReference>
<gene>
    <name evidence="2" type="ORF">ES677_11620</name>
</gene>
<name>A0ABY3M8L3_9FLAO</name>
<evidence type="ECO:0000313" key="3">
    <source>
        <dbReference type="Proteomes" id="UP000323621"/>
    </source>
</evidence>
<reference evidence="2 3" key="1">
    <citation type="submission" date="2019-08" db="EMBL/GenBank/DDBJ databases">
        <title>Genomes of Antarctic Bizionia species.</title>
        <authorList>
            <person name="Bowman J.P."/>
        </authorList>
    </citation>
    <scope>NUCLEOTIDE SEQUENCE [LARGE SCALE GENOMIC DNA]</scope>
    <source>
        <strain evidence="2 3">IC164</strain>
    </source>
</reference>
<organism evidence="2 3">
    <name type="scientific">Bizionia gelidisalsuginis</name>
    <dbReference type="NCBI Taxonomy" id="291188"/>
    <lineage>
        <taxon>Bacteria</taxon>
        <taxon>Pseudomonadati</taxon>
        <taxon>Bacteroidota</taxon>
        <taxon>Flavobacteriia</taxon>
        <taxon>Flavobacteriales</taxon>
        <taxon>Flavobacteriaceae</taxon>
        <taxon>Bizionia</taxon>
    </lineage>
</organism>
<evidence type="ECO:0000313" key="2">
    <source>
        <dbReference type="EMBL" id="TYC10583.1"/>
    </source>
</evidence>
<dbReference type="InterPro" id="IPR010870">
    <property type="entry name" value="Porin_O/P"/>
</dbReference>
<dbReference type="RefSeq" id="WP_148381343.1">
    <property type="nucleotide sequence ID" value="NZ_VSKN01000017.1"/>
</dbReference>
<protein>
    <recommendedName>
        <fullName evidence="4">Phosphate-selective porin O and P</fullName>
    </recommendedName>
</protein>
<dbReference type="Proteomes" id="UP000323621">
    <property type="component" value="Unassembled WGS sequence"/>
</dbReference>
<proteinExistence type="predicted"/>
<dbReference type="EMBL" id="VSKN01000017">
    <property type="protein sequence ID" value="TYC10583.1"/>
    <property type="molecule type" value="Genomic_DNA"/>
</dbReference>
<comment type="caution">
    <text evidence="2">The sequence shown here is derived from an EMBL/GenBank/DDBJ whole genome shotgun (WGS) entry which is preliminary data.</text>
</comment>
<evidence type="ECO:0008006" key="4">
    <source>
        <dbReference type="Google" id="ProtNLM"/>
    </source>
</evidence>
<feature type="signal peptide" evidence="1">
    <location>
        <begin position="1"/>
        <end position="20"/>
    </location>
</feature>
<keyword evidence="3" id="KW-1185">Reference proteome</keyword>